<keyword evidence="5" id="KW-1185">Reference proteome</keyword>
<dbReference type="InterPro" id="IPR017853">
    <property type="entry name" value="GH"/>
</dbReference>
<gene>
    <name evidence="4" type="ORF">D0Z08_04130</name>
</gene>
<reference evidence="4 5" key="1">
    <citation type="submission" date="2018-09" db="EMBL/GenBank/DDBJ databases">
        <title>Genome sequencing of Nocardioides immobilis CCTCC AB 2017083 for comparison to Nocardioides silvaticus.</title>
        <authorList>
            <person name="Li C."/>
            <person name="Wang G."/>
        </authorList>
    </citation>
    <scope>NUCLEOTIDE SEQUENCE [LARGE SCALE GENOMIC DNA]</scope>
    <source>
        <strain evidence="4 5">CCTCC AB 2017083</strain>
    </source>
</reference>
<comment type="caution">
    <text evidence="4">The sequence shown here is derived from an EMBL/GenBank/DDBJ whole genome shotgun (WGS) entry which is preliminary data.</text>
</comment>
<accession>A0A417Y655</accession>
<dbReference type="AlphaFoldDB" id="A0A417Y655"/>
<name>A0A417Y655_9ACTN</name>
<feature type="domain" description="Rv2525c-like glycoside hydrolase-like" evidence="3">
    <location>
        <begin position="112"/>
        <end position="321"/>
    </location>
</feature>
<dbReference type="Pfam" id="PF08924">
    <property type="entry name" value="Rv2525c_GlyHyd-like"/>
    <property type="match status" value="1"/>
</dbReference>
<dbReference type="InterPro" id="IPR002477">
    <property type="entry name" value="Peptidoglycan-bd-like"/>
</dbReference>
<dbReference type="SUPFAM" id="SSF47090">
    <property type="entry name" value="PGBD-like"/>
    <property type="match status" value="2"/>
</dbReference>
<evidence type="ECO:0000256" key="1">
    <source>
        <dbReference type="SAM" id="MobiDB-lite"/>
    </source>
</evidence>
<evidence type="ECO:0000259" key="3">
    <source>
        <dbReference type="Pfam" id="PF08924"/>
    </source>
</evidence>
<evidence type="ECO:0000313" key="5">
    <source>
        <dbReference type="Proteomes" id="UP000283644"/>
    </source>
</evidence>
<proteinExistence type="predicted"/>
<sequence length="490" mass="54059">MRRALGPWRTVRAFVPPLDCPPMHLNGRPTLQTAARALAPLVLFLVAIGVVGQWPTGAPPDAGAASPRALTGHDDGQRRKQVAPVPPAPAGSKWTGHAFDACRAPSQRVMNRWRTASPFTGVGIYLGGIHRACEQRHLTPRWVTRQLRTGWKLLPIWVGPQASCTGFDHRIVSRPGPRDRYDAARADGARQARRAAATARSLRLPRGELIFYDLEGFDTDSQRCRWSSLSFLEAWTNQLHRSGYRSGVYSHVNSGIALLSRTRATYSRPDAVWYAWIDRVGGIPREYVADPRFMRTSRVHQYALDTRVEFGGVEMDIDWNFVSLGATSRPSRPTSCEALAGRVPPRQVRAGERGPVVRAIQCLTSAGVLHPAKVSGQYDATTVRAVRRFQARQGLRPTGAVDRSTWTSLLARGHHPVLRKGSGGESVARLQRSLNAAVRARPLHVDGSFGQATSRVVARYRKHLGLKGKNIVTARVWTALARGKVLPGRR</sequence>
<organism evidence="4 5">
    <name type="scientific">Nocardioides immobilis</name>
    <dbReference type="NCBI Taxonomy" id="2049295"/>
    <lineage>
        <taxon>Bacteria</taxon>
        <taxon>Bacillati</taxon>
        <taxon>Actinomycetota</taxon>
        <taxon>Actinomycetes</taxon>
        <taxon>Propionibacteriales</taxon>
        <taxon>Nocardioidaceae</taxon>
        <taxon>Nocardioides</taxon>
    </lineage>
</organism>
<dbReference type="InterPro" id="IPR036366">
    <property type="entry name" value="PGBDSf"/>
</dbReference>
<dbReference type="EMBL" id="QXGH01000010">
    <property type="protein sequence ID" value="RHW28182.1"/>
    <property type="molecule type" value="Genomic_DNA"/>
</dbReference>
<dbReference type="Gene3D" id="1.10.101.10">
    <property type="entry name" value="PGBD-like superfamily/PGBD"/>
    <property type="match status" value="2"/>
</dbReference>
<dbReference type="Gene3D" id="3.20.20.80">
    <property type="entry name" value="Glycosidases"/>
    <property type="match status" value="1"/>
</dbReference>
<feature type="domain" description="Peptidoglycan binding-like" evidence="2">
    <location>
        <begin position="361"/>
        <end position="409"/>
    </location>
</feature>
<dbReference type="OrthoDB" id="5171321at2"/>
<protein>
    <submittedName>
        <fullName evidence="4">DUF1906 domain-containing protein</fullName>
    </submittedName>
</protein>
<evidence type="ECO:0000313" key="4">
    <source>
        <dbReference type="EMBL" id="RHW28182.1"/>
    </source>
</evidence>
<dbReference type="InterPro" id="IPR015020">
    <property type="entry name" value="Rv2525c-like_Glyco_Hydro-like"/>
</dbReference>
<evidence type="ECO:0000259" key="2">
    <source>
        <dbReference type="Pfam" id="PF01471"/>
    </source>
</evidence>
<dbReference type="InterPro" id="IPR036365">
    <property type="entry name" value="PGBD-like_sf"/>
</dbReference>
<dbReference type="Proteomes" id="UP000283644">
    <property type="component" value="Unassembled WGS sequence"/>
</dbReference>
<feature type="region of interest" description="Disordered" evidence="1">
    <location>
        <begin position="59"/>
        <end position="96"/>
    </location>
</feature>
<dbReference type="Pfam" id="PF01471">
    <property type="entry name" value="PG_binding_1"/>
    <property type="match status" value="1"/>
</dbReference>
<dbReference type="SUPFAM" id="SSF51445">
    <property type="entry name" value="(Trans)glycosidases"/>
    <property type="match status" value="1"/>
</dbReference>